<dbReference type="Pfam" id="PF19493">
    <property type="entry name" value="Trypco1"/>
    <property type="match status" value="1"/>
</dbReference>
<gene>
    <name evidence="2" type="ORF">BFF78_38190</name>
</gene>
<dbReference type="EMBL" id="CP017248">
    <property type="protein sequence ID" value="AOR36111.1"/>
    <property type="molecule type" value="Genomic_DNA"/>
</dbReference>
<organism evidence="2 3">
    <name type="scientific">Streptomyces fodineus</name>
    <dbReference type="NCBI Taxonomy" id="1904616"/>
    <lineage>
        <taxon>Bacteria</taxon>
        <taxon>Bacillati</taxon>
        <taxon>Actinomycetota</taxon>
        <taxon>Actinomycetes</taxon>
        <taxon>Kitasatosporales</taxon>
        <taxon>Streptomycetaceae</taxon>
        <taxon>Streptomyces</taxon>
    </lineage>
</organism>
<evidence type="ECO:0000313" key="2">
    <source>
        <dbReference type="EMBL" id="AOR36111.1"/>
    </source>
</evidence>
<keyword evidence="3" id="KW-1185">Reference proteome</keyword>
<evidence type="ECO:0000259" key="1">
    <source>
        <dbReference type="Pfam" id="PF19493"/>
    </source>
</evidence>
<protein>
    <recommendedName>
        <fullName evidence="1">Trypsin-co-occurring domain-containing protein</fullName>
    </recommendedName>
</protein>
<accession>A0A1D7YKN0</accession>
<feature type="domain" description="Trypsin-co-occurring" evidence="1">
    <location>
        <begin position="7"/>
        <end position="104"/>
    </location>
</feature>
<proteinExistence type="predicted"/>
<dbReference type="NCBIfam" id="NF041216">
    <property type="entry name" value="CU044_2847_fam"/>
    <property type="match status" value="1"/>
</dbReference>
<dbReference type="Proteomes" id="UP000094960">
    <property type="component" value="Chromosome"/>
</dbReference>
<dbReference type="KEGG" id="spun:BFF78_38190"/>
<evidence type="ECO:0000313" key="3">
    <source>
        <dbReference type="Proteomes" id="UP000094960"/>
    </source>
</evidence>
<sequence>MTQLLRFPAEDGEGFLVVEVAEDEPGVVEVSRLGNAVADATASFEEGVDRIRNAAASALRRLRDMPSRPSEVSLEFGMRLNAELGAVIAKSQGEAHLKVTMTWRADSAGE</sequence>
<reference evidence="3" key="1">
    <citation type="submission" date="2016-09" db="EMBL/GenBank/DDBJ databases">
        <title>Streptomyces puniciscabiei strain:TW1S1 Genome sequencing and assembly.</title>
        <authorList>
            <person name="Kim M.-K."/>
            <person name="Kim S.B."/>
        </authorList>
    </citation>
    <scope>NUCLEOTIDE SEQUENCE [LARGE SCALE GENOMIC DNA]</scope>
    <source>
        <strain evidence="3">TW1S1</strain>
    </source>
</reference>
<name>A0A1D7YKN0_9ACTN</name>
<dbReference type="AlphaFoldDB" id="A0A1D7YKN0"/>
<dbReference type="RefSeq" id="WP_069782624.1">
    <property type="nucleotide sequence ID" value="NZ_CP017248.1"/>
</dbReference>
<dbReference type="InterPro" id="IPR045794">
    <property type="entry name" value="Trypco1"/>
</dbReference>